<dbReference type="EMBL" id="JOPA01000016">
    <property type="protein sequence ID" value="OUI94348.1"/>
    <property type="molecule type" value="Genomic_DNA"/>
</dbReference>
<feature type="signal peptide" evidence="1">
    <location>
        <begin position="1"/>
        <end position="32"/>
    </location>
</feature>
<evidence type="ECO:0000313" key="2">
    <source>
        <dbReference type="EMBL" id="OUI94348.1"/>
    </source>
</evidence>
<dbReference type="AlphaFoldDB" id="A0A252AV69"/>
<organism evidence="2 3">
    <name type="scientific">Acetobacter indonesiensis</name>
    <dbReference type="NCBI Taxonomy" id="104101"/>
    <lineage>
        <taxon>Bacteria</taxon>
        <taxon>Pseudomonadati</taxon>
        <taxon>Pseudomonadota</taxon>
        <taxon>Alphaproteobacteria</taxon>
        <taxon>Acetobacterales</taxon>
        <taxon>Acetobacteraceae</taxon>
        <taxon>Acetobacter</taxon>
    </lineage>
</organism>
<dbReference type="PROSITE" id="PS51257">
    <property type="entry name" value="PROKAR_LIPOPROTEIN"/>
    <property type="match status" value="1"/>
</dbReference>
<evidence type="ECO:0000256" key="1">
    <source>
        <dbReference type="SAM" id="SignalP"/>
    </source>
</evidence>
<feature type="chain" id="PRO_5013100915" description="DUF2125 domain-containing protein" evidence="1">
    <location>
        <begin position="33"/>
        <end position="312"/>
    </location>
</feature>
<proteinExistence type="predicted"/>
<evidence type="ECO:0000313" key="3">
    <source>
        <dbReference type="Proteomes" id="UP000194641"/>
    </source>
</evidence>
<reference evidence="3" key="1">
    <citation type="submission" date="2014-06" db="EMBL/GenBank/DDBJ databases">
        <authorList>
            <person name="Winans N.J."/>
            <person name="Newell P.D."/>
            <person name="Douglas A.E."/>
        </authorList>
    </citation>
    <scope>NUCLEOTIDE SEQUENCE [LARGE SCALE GENOMIC DNA]</scope>
</reference>
<accession>A0A252AV69</accession>
<dbReference type="Proteomes" id="UP000194641">
    <property type="component" value="Unassembled WGS sequence"/>
</dbReference>
<protein>
    <recommendedName>
        <fullName evidence="4">DUF2125 domain-containing protein</fullName>
    </recommendedName>
</protein>
<keyword evidence="1" id="KW-0732">Signal</keyword>
<sequence>MKAHTIPPLASLTLVSIGVSCISVLFAGQAQAAPPASCAVITHGGTQSSGHDVSYDSTTVRTPDGGTMLTVKQMHYVAPSGDETSVQNQADAASLLLVSAMTGHHNAACSDWLQTQGEAVAKGLKAGGAYDLIWSGATIARGTAHVGIGSAHLKLEGSSSAHTSAATLALTGLSFRNVANQDLLPSAAHAAFSLPSSELPALMAAIGGKAEQAPAVHVTISNFDAERDSVHLKGNGTATLTGNVNATSASGHLEITELESLIEKARAAKQMKLAAGLVLARLVSHAQGSANVWNTSWQGGVLTVNGFPLPLK</sequence>
<evidence type="ECO:0008006" key="4">
    <source>
        <dbReference type="Google" id="ProtNLM"/>
    </source>
</evidence>
<comment type="caution">
    <text evidence="2">The sequence shown here is derived from an EMBL/GenBank/DDBJ whole genome shotgun (WGS) entry which is preliminary data.</text>
</comment>
<name>A0A252AV69_9PROT</name>
<gene>
    <name evidence="2" type="ORF">HK17_04765</name>
</gene>